<keyword evidence="3 7" id="KW-1133">Transmembrane helix</keyword>
<keyword evidence="4 7" id="KW-0472">Membrane</keyword>
<evidence type="ECO:0000256" key="4">
    <source>
        <dbReference type="ARBA" id="ARBA00023136"/>
    </source>
</evidence>
<reference evidence="9 11" key="1">
    <citation type="journal article" date="2020" name="Stud. Mycol.">
        <title>101 Dothideomycetes genomes: a test case for predicting lifestyles and emergence of pathogens.</title>
        <authorList>
            <person name="Haridas S."/>
            <person name="Albert R."/>
            <person name="Binder M."/>
            <person name="Bloem J."/>
            <person name="Labutti K."/>
            <person name="Salamov A."/>
            <person name="Andreopoulos B."/>
            <person name="Baker S."/>
            <person name="Barry K."/>
            <person name="Bills G."/>
            <person name="Bluhm B."/>
            <person name="Cannon C."/>
            <person name="Castanera R."/>
            <person name="Culley D."/>
            <person name="Daum C."/>
            <person name="Ezra D."/>
            <person name="Gonzalez J."/>
            <person name="Henrissat B."/>
            <person name="Kuo A."/>
            <person name="Liang C."/>
            <person name="Lipzen A."/>
            <person name="Lutzoni F."/>
            <person name="Magnuson J."/>
            <person name="Mondo S."/>
            <person name="Nolan M."/>
            <person name="Ohm R."/>
            <person name="Pangilinan J."/>
            <person name="Park H.-J."/>
            <person name="Ramirez L."/>
            <person name="Alfaro M."/>
            <person name="Sun H."/>
            <person name="Tritt A."/>
            <person name="Yoshinaga Y."/>
            <person name="Zwiers L.-H."/>
            <person name="Turgeon B."/>
            <person name="Goodwin S."/>
            <person name="Spatafora J."/>
            <person name="Crous P."/>
            <person name="Grigoriev I."/>
        </authorList>
    </citation>
    <scope>NUCLEOTIDE SEQUENCE</scope>
    <source>
        <strain evidence="9 11">CBS 304.34</strain>
    </source>
</reference>
<dbReference type="EMBL" id="MU003692">
    <property type="protein sequence ID" value="KAF2817523.1"/>
    <property type="molecule type" value="Genomic_DNA"/>
</dbReference>
<keyword evidence="10" id="KW-1185">Reference proteome</keyword>
<comment type="similarity">
    <text evidence="5">Belongs to the SAT4 family.</text>
</comment>
<evidence type="ECO:0000256" key="7">
    <source>
        <dbReference type="SAM" id="Phobius"/>
    </source>
</evidence>
<feature type="transmembrane region" description="Helical" evidence="7">
    <location>
        <begin position="26"/>
        <end position="48"/>
    </location>
</feature>
<evidence type="ECO:0000256" key="3">
    <source>
        <dbReference type="ARBA" id="ARBA00022989"/>
    </source>
</evidence>
<dbReference type="AlphaFoldDB" id="A0A6A6Z9W2"/>
<evidence type="ECO:0000256" key="2">
    <source>
        <dbReference type="ARBA" id="ARBA00022692"/>
    </source>
</evidence>
<dbReference type="PANTHER" id="PTHR33048">
    <property type="entry name" value="PTH11-LIKE INTEGRAL MEMBRANE PROTEIN (AFU_ORTHOLOGUE AFUA_5G11245)"/>
    <property type="match status" value="1"/>
</dbReference>
<feature type="transmembrane region" description="Helical" evidence="7">
    <location>
        <begin position="138"/>
        <end position="164"/>
    </location>
</feature>
<dbReference type="GO" id="GO:0016020">
    <property type="term" value="C:membrane"/>
    <property type="evidence" value="ECO:0007669"/>
    <property type="project" value="UniProtKB-SubCell"/>
</dbReference>
<feature type="transmembrane region" description="Helical" evidence="7">
    <location>
        <begin position="184"/>
        <end position="207"/>
    </location>
</feature>
<accession>A0A6A6Z9W2</accession>
<keyword evidence="2 7" id="KW-0812">Transmembrane</keyword>
<evidence type="ECO:0000313" key="9">
    <source>
        <dbReference type="EMBL" id="KAF2817523.1"/>
    </source>
</evidence>
<evidence type="ECO:0000313" key="11">
    <source>
        <dbReference type="RefSeq" id="XP_033584487.1"/>
    </source>
</evidence>
<evidence type="ECO:0000256" key="6">
    <source>
        <dbReference type="SAM" id="MobiDB-lite"/>
    </source>
</evidence>
<evidence type="ECO:0000256" key="5">
    <source>
        <dbReference type="ARBA" id="ARBA00038359"/>
    </source>
</evidence>
<dbReference type="InterPro" id="IPR049326">
    <property type="entry name" value="Rhodopsin_dom_fungi"/>
</dbReference>
<feature type="region of interest" description="Disordered" evidence="6">
    <location>
        <begin position="291"/>
        <end position="382"/>
    </location>
</feature>
<evidence type="ECO:0000256" key="1">
    <source>
        <dbReference type="ARBA" id="ARBA00004141"/>
    </source>
</evidence>
<feature type="transmembrane region" description="Helical" evidence="7">
    <location>
        <begin position="219"/>
        <end position="239"/>
    </location>
</feature>
<organism evidence="9">
    <name type="scientific">Mytilinidion resinicola</name>
    <dbReference type="NCBI Taxonomy" id="574789"/>
    <lineage>
        <taxon>Eukaryota</taxon>
        <taxon>Fungi</taxon>
        <taxon>Dikarya</taxon>
        <taxon>Ascomycota</taxon>
        <taxon>Pezizomycotina</taxon>
        <taxon>Dothideomycetes</taxon>
        <taxon>Pleosporomycetidae</taxon>
        <taxon>Mytilinidiales</taxon>
        <taxon>Mytilinidiaceae</taxon>
        <taxon>Mytilinidion</taxon>
    </lineage>
</organism>
<proteinExistence type="inferred from homology"/>
<feature type="transmembrane region" description="Helical" evidence="7">
    <location>
        <begin position="254"/>
        <end position="276"/>
    </location>
</feature>
<name>A0A6A6Z9W2_9PEZI</name>
<dbReference type="InterPro" id="IPR052337">
    <property type="entry name" value="SAT4-like"/>
</dbReference>
<dbReference type="RefSeq" id="XP_033584487.1">
    <property type="nucleotide sequence ID" value="XM_033716419.1"/>
</dbReference>
<feature type="compositionally biased region" description="Low complexity" evidence="6">
    <location>
        <begin position="372"/>
        <end position="382"/>
    </location>
</feature>
<gene>
    <name evidence="9 11" type="ORF">BDZ99DRAFT_405205</name>
</gene>
<dbReference type="PANTHER" id="PTHR33048:SF129">
    <property type="entry name" value="INTEGRAL MEMBRANE PROTEIN-RELATED"/>
    <property type="match status" value="1"/>
</dbReference>
<feature type="transmembrane region" description="Helical" evidence="7">
    <location>
        <begin position="102"/>
        <end position="126"/>
    </location>
</feature>
<protein>
    <recommendedName>
        <fullName evidence="8">Rhodopsin domain-containing protein</fullName>
    </recommendedName>
</protein>
<feature type="domain" description="Rhodopsin" evidence="8">
    <location>
        <begin position="44"/>
        <end position="282"/>
    </location>
</feature>
<dbReference type="GeneID" id="54457312"/>
<feature type="transmembrane region" description="Helical" evidence="7">
    <location>
        <begin position="60"/>
        <end position="82"/>
    </location>
</feature>
<dbReference type="Pfam" id="PF20684">
    <property type="entry name" value="Fung_rhodopsin"/>
    <property type="match status" value="1"/>
</dbReference>
<reference evidence="11" key="3">
    <citation type="submission" date="2025-04" db="UniProtKB">
        <authorList>
            <consortium name="RefSeq"/>
        </authorList>
    </citation>
    <scope>IDENTIFICATION</scope>
    <source>
        <strain evidence="11">CBS 304.34</strain>
    </source>
</reference>
<evidence type="ECO:0000313" key="10">
    <source>
        <dbReference type="Proteomes" id="UP000504636"/>
    </source>
</evidence>
<dbReference type="OrthoDB" id="5401779at2759"/>
<sequence length="382" mass="42648">MGDLTPTDVLSWPKPNYVDPESRREIILAAEIPLTVVMTVFMGARMYSRWHLKALGVDDWTMFLCWMMGTAICIVNCYSTLWGTGLHVWDNKPEWIPTSGRLALATQMLFGPCVGLTKFSICLTYLRIFPSQGNRYFCYAAMAWLITWTIAIFFTFLFQCLPISDNWDLLKFTNRNCINQKAFFIAAAATNSFTDIAVYLWPARFLWNIQLPKSQRLGLVVSFSLGCIVCVAGICRIWYLKIYFGSSDVSWEGAIVYVITTIETNVGIICGCITGIKPILSKLFPRLFGSTQSKGSSDRTKSYGKRSFPFQSLPEDSVNLKPETGNSGGITVRQDIELTRYTPTSAGGDERSEPASTGRSGSEEWIFDPRGRPAGAAGAMKV</sequence>
<evidence type="ECO:0000259" key="8">
    <source>
        <dbReference type="Pfam" id="PF20684"/>
    </source>
</evidence>
<comment type="subcellular location">
    <subcellularLocation>
        <location evidence="1">Membrane</location>
        <topology evidence="1">Multi-pass membrane protein</topology>
    </subcellularLocation>
</comment>
<dbReference type="Proteomes" id="UP000504636">
    <property type="component" value="Unplaced"/>
</dbReference>
<reference evidence="11" key="2">
    <citation type="submission" date="2020-04" db="EMBL/GenBank/DDBJ databases">
        <authorList>
            <consortium name="NCBI Genome Project"/>
        </authorList>
    </citation>
    <scope>NUCLEOTIDE SEQUENCE</scope>
    <source>
        <strain evidence="11">CBS 304.34</strain>
    </source>
</reference>